<dbReference type="InterPro" id="IPR001036">
    <property type="entry name" value="Acrflvin-R"/>
</dbReference>
<feature type="transmembrane region" description="Helical" evidence="9">
    <location>
        <begin position="999"/>
        <end position="1026"/>
    </location>
</feature>
<dbReference type="Pfam" id="PF00873">
    <property type="entry name" value="ACR_tran"/>
    <property type="match status" value="1"/>
</dbReference>
<feature type="transmembrane region" description="Helical" evidence="9">
    <location>
        <begin position="342"/>
        <end position="361"/>
    </location>
</feature>
<proteinExistence type="inferred from homology"/>
<dbReference type="Gene3D" id="3.30.70.1440">
    <property type="entry name" value="Multidrug efflux transporter AcrB pore domain"/>
    <property type="match status" value="1"/>
</dbReference>
<dbReference type="InterPro" id="IPR004764">
    <property type="entry name" value="MdtF-like"/>
</dbReference>
<comment type="similarity">
    <text evidence="2">Belongs to the resistance-nodulation-cell division (RND) (TC 2.A.6) family.</text>
</comment>
<protein>
    <submittedName>
        <fullName evidence="10">Multidrug efflux RND transporter permease subunit</fullName>
    </submittedName>
</protein>
<dbReference type="NCBIfam" id="TIGR00915">
    <property type="entry name" value="2A0602"/>
    <property type="match status" value="1"/>
</dbReference>
<dbReference type="RefSeq" id="WP_345971995.1">
    <property type="nucleotide sequence ID" value="NZ_CP147920.1"/>
</dbReference>
<evidence type="ECO:0000256" key="1">
    <source>
        <dbReference type="ARBA" id="ARBA00004429"/>
    </source>
</evidence>
<evidence type="ECO:0000256" key="7">
    <source>
        <dbReference type="ARBA" id="ARBA00022989"/>
    </source>
</evidence>
<keyword evidence="5" id="KW-0997">Cell inner membrane</keyword>
<keyword evidence="6 9" id="KW-0812">Transmembrane</keyword>
<sequence length="1044" mass="113278">MFSKFFIDRPIFASVLSIIVILAGVVAIKGLPVQEYPSIVPPQINVQAVYPGADAETLANTVAAPLEDAINGAKNMIYMTSTASPSGILTMSITFATGTDPSAANVDVNNRVQVALNKLPEEVRRQGVSVRERSPDMLRVIAFTSENRVHDALWLNNYALINVIDDIKRIPGVGDAFLFGSKEYALRVWLKPDSLAAYDLTVNDVLGVIRSQNVQLAAGQIGGEPAVEKMAYTYTVTTPGRLKTAEEFGNILVRTNADGSSLRLKDVARVELGAERYMLKGTRNKEPMAVAGVFLAPGANALEVDAALTKVLETVSQKFPEDVRYHTLYDTTTFVKTSIEEVLMTLAEAIVMVVLIIYFFLGNVRATIIPVLAIPVSIVGTFAGLYIAGFSINLLTLFALILAIGLVVDDAIIVIENVERLLHERKDLSVRDATIEAMREITGPVIAIVFVLSAVFIPASLMGGFSGVMYQQFAMTIVISVVISGIVALSLTPALCNVFLRREEPTPILPIRMFNAFFARLTSGFNRGVRLTLKLAVMNLLIFGVLIGAGAWMSQKLPTGLVPGEDKGVLMVLTYLMPGASLERTVEVQGQVADTLLADPLVESLGAMSGIDLATFAFKSDAGIAFAHLSDWSERTEPGQSADAMAGKFMMQMMQNKEAMIIPVNPPPIRGMSATGGFELYVQDRTGGDLLAFDGVMKQLVAKANERPELTRVRTTFNAGVPQYRITVNEDKAKALGVQISDIYTTLGSTFGTGYANDFNLYGRTYHVNVQLEPSYRESVEDYRDVFVRSSSGALIPISSLVDAKRIVGPSVVQRFNMFTAAQLSGQPAPGYSSGDAMRAIQEVTAEVLPEGYTIAWAGTSYQEQQVAGKGNNAFIFAIVFIFLILAALYESWMIPFTILMTVPFALLGATLAVYFRGLENDIYFQVGLVTLVGLTAKNAILIVEFAQQKLREGLDLYQATVEGARIRFRPIVMTSLAFIGGTLPLALSSGAGANSRHIIGTTVVGGMVMLTVVAIFFIPLFYYLIMRLRAKFYTDKGGEDARK</sequence>
<dbReference type="SUPFAM" id="SSF82714">
    <property type="entry name" value="Multidrug efflux transporter AcrB TolC docking domain, DN and DC subdomains"/>
    <property type="match status" value="2"/>
</dbReference>
<keyword evidence="3" id="KW-0813">Transport</keyword>
<reference evidence="10 11" key="1">
    <citation type="submission" date="2024-03" db="EMBL/GenBank/DDBJ databases">
        <title>Sulfurimonas sp. HSL3-1.</title>
        <authorList>
            <person name="Wang S."/>
        </authorList>
    </citation>
    <scope>NUCLEOTIDE SEQUENCE [LARGE SCALE GENOMIC DNA]</scope>
    <source>
        <strain evidence="10 11">HSL3-1</strain>
    </source>
</reference>
<evidence type="ECO:0000256" key="8">
    <source>
        <dbReference type="ARBA" id="ARBA00023136"/>
    </source>
</evidence>
<evidence type="ECO:0000256" key="2">
    <source>
        <dbReference type="ARBA" id="ARBA00010942"/>
    </source>
</evidence>
<comment type="subcellular location">
    <subcellularLocation>
        <location evidence="1">Cell inner membrane</location>
        <topology evidence="1">Multi-pass membrane protein</topology>
    </subcellularLocation>
</comment>
<evidence type="ECO:0000256" key="5">
    <source>
        <dbReference type="ARBA" id="ARBA00022519"/>
    </source>
</evidence>
<dbReference type="PANTHER" id="PTHR32063:SF13">
    <property type="entry name" value="MULTIDRUG EFFLUX PUMP SUBUNIT ACRB-RELATED"/>
    <property type="match status" value="1"/>
</dbReference>
<evidence type="ECO:0000256" key="4">
    <source>
        <dbReference type="ARBA" id="ARBA00022475"/>
    </source>
</evidence>
<feature type="transmembrane region" description="Helical" evidence="9">
    <location>
        <begin position="535"/>
        <end position="553"/>
    </location>
</feature>
<organism evidence="10 11">
    <name type="scientific">Sulfurimonas diazotrophicus</name>
    <dbReference type="NCBI Taxonomy" id="3131939"/>
    <lineage>
        <taxon>Bacteria</taxon>
        <taxon>Pseudomonadati</taxon>
        <taxon>Campylobacterota</taxon>
        <taxon>Epsilonproteobacteria</taxon>
        <taxon>Campylobacterales</taxon>
        <taxon>Sulfurimonadaceae</taxon>
        <taxon>Sulfurimonas</taxon>
    </lineage>
</organism>
<feature type="transmembrane region" description="Helical" evidence="9">
    <location>
        <begin position="897"/>
        <end position="917"/>
    </location>
</feature>
<dbReference type="Gene3D" id="1.20.1640.10">
    <property type="entry name" value="Multidrug efflux transporter AcrB transmembrane domain"/>
    <property type="match status" value="2"/>
</dbReference>
<keyword evidence="8 9" id="KW-0472">Membrane</keyword>
<evidence type="ECO:0000256" key="6">
    <source>
        <dbReference type="ARBA" id="ARBA00022692"/>
    </source>
</evidence>
<evidence type="ECO:0000256" key="3">
    <source>
        <dbReference type="ARBA" id="ARBA00022448"/>
    </source>
</evidence>
<evidence type="ECO:0000313" key="10">
    <source>
        <dbReference type="EMBL" id="XAU14190.1"/>
    </source>
</evidence>
<feature type="transmembrane region" description="Helical" evidence="9">
    <location>
        <begin position="874"/>
        <end position="890"/>
    </location>
</feature>
<accession>A0ABZ3H6M8</accession>
<dbReference type="EMBL" id="CP147920">
    <property type="protein sequence ID" value="XAU14190.1"/>
    <property type="molecule type" value="Genomic_DNA"/>
</dbReference>
<dbReference type="Gene3D" id="3.30.2090.10">
    <property type="entry name" value="Multidrug efflux transporter AcrB TolC docking domain, DN and DC subdomains"/>
    <property type="match status" value="2"/>
</dbReference>
<dbReference type="NCBIfam" id="NF000282">
    <property type="entry name" value="RND_permease_1"/>
    <property type="match status" value="1"/>
</dbReference>
<dbReference type="Proteomes" id="UP001447842">
    <property type="component" value="Chromosome"/>
</dbReference>
<keyword evidence="7 9" id="KW-1133">Transmembrane helix</keyword>
<dbReference type="Gene3D" id="3.30.70.1430">
    <property type="entry name" value="Multidrug efflux transporter AcrB pore domain"/>
    <property type="match status" value="2"/>
</dbReference>
<dbReference type="InterPro" id="IPR027463">
    <property type="entry name" value="AcrB_DN_DC_subdom"/>
</dbReference>
<dbReference type="SUPFAM" id="SSF82866">
    <property type="entry name" value="Multidrug efflux transporter AcrB transmembrane domain"/>
    <property type="match status" value="2"/>
</dbReference>
<keyword evidence="4" id="KW-1003">Cell membrane</keyword>
<keyword evidence="11" id="KW-1185">Reference proteome</keyword>
<evidence type="ECO:0000313" key="11">
    <source>
        <dbReference type="Proteomes" id="UP001447842"/>
    </source>
</evidence>
<evidence type="ECO:0000256" key="9">
    <source>
        <dbReference type="SAM" id="Phobius"/>
    </source>
</evidence>
<feature type="transmembrane region" description="Helical" evidence="9">
    <location>
        <begin position="441"/>
        <end position="461"/>
    </location>
</feature>
<feature type="transmembrane region" description="Helical" evidence="9">
    <location>
        <begin position="473"/>
        <end position="500"/>
    </location>
</feature>
<dbReference type="SUPFAM" id="SSF82693">
    <property type="entry name" value="Multidrug efflux transporter AcrB pore domain, PN1, PN2, PC1 and PC2 subdomains"/>
    <property type="match status" value="4"/>
</dbReference>
<dbReference type="PRINTS" id="PR00702">
    <property type="entry name" value="ACRIFLAVINRP"/>
</dbReference>
<name>A0ABZ3H6M8_9BACT</name>
<feature type="transmembrane region" description="Helical" evidence="9">
    <location>
        <begin position="368"/>
        <end position="388"/>
    </location>
</feature>
<dbReference type="PANTHER" id="PTHR32063">
    <property type="match status" value="1"/>
</dbReference>
<feature type="transmembrane region" description="Helical" evidence="9">
    <location>
        <begin position="394"/>
        <end position="415"/>
    </location>
</feature>
<gene>
    <name evidence="10" type="ORF">WCY31_07960</name>
</gene>
<dbReference type="Gene3D" id="3.30.70.1320">
    <property type="entry name" value="Multidrug efflux transporter AcrB pore domain like"/>
    <property type="match status" value="1"/>
</dbReference>
<feature type="transmembrane region" description="Helical" evidence="9">
    <location>
        <begin position="967"/>
        <end position="987"/>
    </location>
</feature>
<feature type="transmembrane region" description="Helical" evidence="9">
    <location>
        <begin position="923"/>
        <end position="946"/>
    </location>
</feature>